<evidence type="ECO:0000313" key="6">
    <source>
        <dbReference type="EMBL" id="QIX00078.1"/>
    </source>
</evidence>
<dbReference type="InterPro" id="IPR028886">
    <property type="entry name" value="MoCo_sulfurase"/>
</dbReference>
<dbReference type="GO" id="GO:0008265">
    <property type="term" value="F:molybdenum cofactor sulfurtransferase activity"/>
    <property type="evidence" value="ECO:0007669"/>
    <property type="project" value="UniProtKB-UniRule"/>
</dbReference>
<comment type="similarity">
    <text evidence="4">Belongs to the class-V pyridoxal-phosphate-dependent aminotransferase family. MOCOS subfamily.</text>
</comment>
<sequence length="784" mass="86205">MTFQEMECLSPPKTQDAVAYDAYIEAMRRREYPMLKDTLYLDHAGTPLPSKRLLDAVHQDLLHNLYGNPHSAGTAADASSQRVTKARSQLLSFFNADPEVYDLVFTSNATAAIKLVGDALRDLDGGFSYGYHLASHTSLIGLRELARTSQCLRSEPELQEWNASKRDEGVALFAFPAQSNMNGIRLPLKWVDDCRQQGVYSLLDAAAYASTALLDLTVVVPDFTVVSLYKIFGFPDLGALIVKKSAAHLFERRRYFGGGTVDMVICEKGRHAQRAGALHQRLEDGTLPIHSIVALNSALSTFDDLFGSMDRISRHTLFLAHRLHFEMSKLRHHNSRAVCAIYSSLPGLADATRQGPTIAFNLLDQAGSYISTAEVEKLAAVKDIRLRTGSVCNPGGIAAALDLSSADVQSNFDAGYRCGGNNGLINGKPTGVVRISLGAISTTSDVDRLLGFLQEFFVQSADIEPTTAVPLGTKQLQIESLTIYPVKSCAGWSIPYDKIWQVHQEGLAWDREWCIVRRDTGQALSQKQHPRMALIRPEIDLASAQLHIKLPGVNHKISVSLSAGTADVVPSTFRTCSTDVCGDVVEAQRYSSQSITTTLSQYLGIDCTLARFPAVGPEQRSLRHSKEHLNPLTTAQVLPLRLSNESPILTITRSSLDALNESLKARGKRAAHHSLFRANVILAEMPSQPPGSGRPWEEDRWQALHLQHAEDPVRSTLTALGGCRRCQMICVDQQTGEKRPEVFLTLAKQRRIDGKVLFGIHCAMTDSKSCSIQVGDKLEVTYQM</sequence>
<gene>
    <name evidence="4" type="primary">hxB</name>
    <name evidence="6" type="ORF">AMS68_005595</name>
</gene>
<dbReference type="Proteomes" id="UP000503462">
    <property type="component" value="Chromosome 4"/>
</dbReference>
<organism evidence="6 7">
    <name type="scientific">Peltaster fructicola</name>
    <dbReference type="NCBI Taxonomy" id="286661"/>
    <lineage>
        <taxon>Eukaryota</taxon>
        <taxon>Fungi</taxon>
        <taxon>Dikarya</taxon>
        <taxon>Ascomycota</taxon>
        <taxon>Pezizomycotina</taxon>
        <taxon>Dothideomycetes</taxon>
        <taxon>Dothideomycetes incertae sedis</taxon>
        <taxon>Peltaster</taxon>
    </lineage>
</organism>
<evidence type="ECO:0000313" key="7">
    <source>
        <dbReference type="Proteomes" id="UP000503462"/>
    </source>
</evidence>
<dbReference type="PANTHER" id="PTHR14237:SF80">
    <property type="entry name" value="MOLYBDENUM COFACTOR SULFURASE"/>
    <property type="match status" value="1"/>
</dbReference>
<dbReference type="GO" id="GO:0030151">
    <property type="term" value="F:molybdenum ion binding"/>
    <property type="evidence" value="ECO:0007669"/>
    <property type="project" value="UniProtKB-UniRule"/>
</dbReference>
<comment type="function">
    <text evidence="4">Sulfurates the molybdenum cofactor. Sulfation of molybdenum is essential for xanthine dehydrogenase (XDH) and aldehyde oxidase (ADO) enzymes in which molybdenum cofactor is liganded by 1 oxygen and 1 sulfur atom in active form.</text>
</comment>
<dbReference type="GO" id="GO:0016829">
    <property type="term" value="F:lyase activity"/>
    <property type="evidence" value="ECO:0007669"/>
    <property type="project" value="UniProtKB-UniRule"/>
</dbReference>
<dbReference type="InterPro" id="IPR005303">
    <property type="entry name" value="MOCOS_middle"/>
</dbReference>
<dbReference type="InterPro" id="IPR015421">
    <property type="entry name" value="PyrdxlP-dep_Trfase_major"/>
</dbReference>
<dbReference type="PANTHER" id="PTHR14237">
    <property type="entry name" value="MOLYBDOPTERIN COFACTOR SULFURASE MOSC"/>
    <property type="match status" value="1"/>
</dbReference>
<reference evidence="6 7" key="1">
    <citation type="journal article" date="2016" name="Sci. Rep.">
        <title>Peltaster fructicola genome reveals evolution from an invasive phytopathogen to an ectophytic parasite.</title>
        <authorList>
            <person name="Xu C."/>
            <person name="Chen H."/>
            <person name="Gleason M.L."/>
            <person name="Xu J.R."/>
            <person name="Liu H."/>
            <person name="Zhang R."/>
            <person name="Sun G."/>
        </authorList>
    </citation>
    <scope>NUCLEOTIDE SEQUENCE [LARGE SCALE GENOMIC DNA]</scope>
    <source>
        <strain evidence="6 7">LNHT1506</strain>
    </source>
</reference>
<dbReference type="InterPro" id="IPR005302">
    <property type="entry name" value="MoCF_Sase_C"/>
</dbReference>
<feature type="modified residue" description="N6-(pyridoxal phosphate)lysine" evidence="4">
    <location>
        <position position="230"/>
    </location>
</feature>
<dbReference type="OrthoDB" id="10264306at2759"/>
<dbReference type="SUPFAM" id="SSF141673">
    <property type="entry name" value="MOSC N-terminal domain-like"/>
    <property type="match status" value="1"/>
</dbReference>
<protein>
    <recommendedName>
        <fullName evidence="4">Molybdenum cofactor sulfurase</fullName>
        <shortName evidence="4">MCS</shortName>
        <shortName evidence="4">MOS</shortName>
        <shortName evidence="4">MoCo sulfurase</shortName>
        <ecNumber evidence="4">2.8.1.9</ecNumber>
    </recommendedName>
    <alternativeName>
        <fullName evidence="4">Molybdenum cofactor sulfurtransferase</fullName>
    </alternativeName>
</protein>
<dbReference type="HAMAP" id="MF_03050">
    <property type="entry name" value="MOCOS"/>
    <property type="match status" value="1"/>
</dbReference>
<dbReference type="Pfam" id="PF03473">
    <property type="entry name" value="MOSC"/>
    <property type="match status" value="1"/>
</dbReference>
<dbReference type="Pfam" id="PF00266">
    <property type="entry name" value="Aminotran_5"/>
    <property type="match status" value="1"/>
</dbReference>
<dbReference type="EC" id="2.8.1.9" evidence="4"/>
<dbReference type="InterPro" id="IPR000192">
    <property type="entry name" value="Aminotrans_V_dom"/>
</dbReference>
<name>A0A6H0XZQ3_9PEZI</name>
<dbReference type="EMBL" id="CP051142">
    <property type="protein sequence ID" value="QIX00078.1"/>
    <property type="molecule type" value="Genomic_DNA"/>
</dbReference>
<keyword evidence="7" id="KW-1185">Reference proteome</keyword>
<keyword evidence="3 4" id="KW-0501">Molybdenum cofactor biosynthesis</keyword>
<comment type="catalytic activity">
    <reaction evidence="4">
        <text>Mo-molybdopterin + L-cysteine + AH2 = thio-Mo-molybdopterin + L-alanine + A + H2O</text>
        <dbReference type="Rhea" id="RHEA:42636"/>
        <dbReference type="ChEBI" id="CHEBI:13193"/>
        <dbReference type="ChEBI" id="CHEBI:15377"/>
        <dbReference type="ChEBI" id="CHEBI:17499"/>
        <dbReference type="ChEBI" id="CHEBI:35235"/>
        <dbReference type="ChEBI" id="CHEBI:57972"/>
        <dbReference type="ChEBI" id="CHEBI:71302"/>
        <dbReference type="ChEBI" id="CHEBI:82685"/>
        <dbReference type="EC" id="2.8.1.9"/>
    </reaction>
</comment>
<dbReference type="InterPro" id="IPR015424">
    <property type="entry name" value="PyrdxlP-dep_Trfase"/>
</dbReference>
<keyword evidence="2 4" id="KW-0663">Pyridoxal phosphate</keyword>
<evidence type="ECO:0000256" key="4">
    <source>
        <dbReference type="HAMAP-Rule" id="MF_03050"/>
    </source>
</evidence>
<dbReference type="GO" id="GO:0006777">
    <property type="term" value="P:Mo-molybdopterin cofactor biosynthetic process"/>
    <property type="evidence" value="ECO:0007669"/>
    <property type="project" value="UniProtKB-UniRule"/>
</dbReference>
<evidence type="ECO:0000256" key="1">
    <source>
        <dbReference type="ARBA" id="ARBA00022679"/>
    </source>
</evidence>
<dbReference type="Pfam" id="PF03476">
    <property type="entry name" value="MOSC_N"/>
    <property type="match status" value="1"/>
</dbReference>
<proteinExistence type="inferred from homology"/>
<dbReference type="GO" id="GO:0030170">
    <property type="term" value="F:pyridoxal phosphate binding"/>
    <property type="evidence" value="ECO:0007669"/>
    <property type="project" value="UniProtKB-UniRule"/>
</dbReference>
<dbReference type="SUPFAM" id="SSF53383">
    <property type="entry name" value="PLP-dependent transferases"/>
    <property type="match status" value="1"/>
</dbReference>
<evidence type="ECO:0000256" key="2">
    <source>
        <dbReference type="ARBA" id="ARBA00022898"/>
    </source>
</evidence>
<keyword evidence="1 4" id="KW-0808">Transferase</keyword>
<comment type="cofactor">
    <cofactor evidence="4">
        <name>pyridoxal 5'-phosphate</name>
        <dbReference type="ChEBI" id="CHEBI:597326"/>
    </cofactor>
</comment>
<dbReference type="AlphaFoldDB" id="A0A6H0XZQ3"/>
<feature type="active site" evidence="4">
    <location>
        <position position="392"/>
    </location>
</feature>
<evidence type="ECO:0000259" key="5">
    <source>
        <dbReference type="PROSITE" id="PS51340"/>
    </source>
</evidence>
<accession>A0A6H0XZQ3</accession>
<dbReference type="PROSITE" id="PS51340">
    <property type="entry name" value="MOSC"/>
    <property type="match status" value="1"/>
</dbReference>
<dbReference type="Gene3D" id="3.40.640.10">
    <property type="entry name" value="Type I PLP-dependent aspartate aminotransferase-like (Major domain)"/>
    <property type="match status" value="1"/>
</dbReference>
<feature type="domain" description="MOSC" evidence="5">
    <location>
        <begin position="597"/>
        <end position="781"/>
    </location>
</feature>
<evidence type="ECO:0000256" key="3">
    <source>
        <dbReference type="ARBA" id="ARBA00023150"/>
    </source>
</evidence>